<accession>A0AAW0AN49</accession>
<gene>
    <name evidence="1" type="ORF">R3P38DRAFT_2545549</name>
</gene>
<dbReference type="EMBL" id="JAWWNJ010000057">
    <property type="protein sequence ID" value="KAK7014401.1"/>
    <property type="molecule type" value="Genomic_DNA"/>
</dbReference>
<proteinExistence type="predicted"/>
<protein>
    <submittedName>
        <fullName evidence="1">Uncharacterized protein</fullName>
    </submittedName>
</protein>
<evidence type="ECO:0000313" key="1">
    <source>
        <dbReference type="EMBL" id="KAK7014401.1"/>
    </source>
</evidence>
<keyword evidence="2" id="KW-1185">Reference proteome</keyword>
<organism evidence="1 2">
    <name type="scientific">Favolaschia claudopus</name>
    <dbReference type="NCBI Taxonomy" id="2862362"/>
    <lineage>
        <taxon>Eukaryota</taxon>
        <taxon>Fungi</taxon>
        <taxon>Dikarya</taxon>
        <taxon>Basidiomycota</taxon>
        <taxon>Agaricomycotina</taxon>
        <taxon>Agaricomycetes</taxon>
        <taxon>Agaricomycetidae</taxon>
        <taxon>Agaricales</taxon>
        <taxon>Marasmiineae</taxon>
        <taxon>Mycenaceae</taxon>
        <taxon>Favolaschia</taxon>
    </lineage>
</organism>
<dbReference type="Proteomes" id="UP001362999">
    <property type="component" value="Unassembled WGS sequence"/>
</dbReference>
<dbReference type="InterPro" id="IPR032675">
    <property type="entry name" value="LRR_dom_sf"/>
</dbReference>
<dbReference type="Gene3D" id="3.80.10.10">
    <property type="entry name" value="Ribonuclease Inhibitor"/>
    <property type="match status" value="1"/>
</dbReference>
<sequence>MHRCWEVAELTNFIFRELDPYTKQCSGDPELRRTNALALYRLATTCRWLSEFALDVLWRSNDGLVSLFKCLPSQSWVISDGLLKITSPPVPKDWDRFMRYSSRIKMLLAHDFDITLDISALECLHAAIPSGSVLPGVHSISCRTSSMLFTYLPFMIGPRLLTILISHDGPDFRLSALPSFGFQSRTLKYVSVTSESFGDISPLIYDIPNPHLLELQFLHQRCYNQVATFQNLRSLFIWNVEEMPFPSPPSTNAPFPALRDLKLSGTDISFSLNLLSSLKSPLLTVLHIRASSNSTSIMSTAVLNVIYKKCSVFQLTHLYLYLCEEKEDVAADPATYTLEFSRVLTPLLAYRSLRELALSTPLGFNLDDTAVDLVARAWPQIEGLYFAGDFTRNLEDVSYPTLAALVSIARHCPSLRNLWLTVDASIAPPLCGTNVPHHALEVWYPCFSPIGDPEPVAQFLASLFPSLSITDTYLTWEQVGVQLFDMQLTGGRNSLHEFLVTNAK</sequence>
<comment type="caution">
    <text evidence="1">The sequence shown here is derived from an EMBL/GenBank/DDBJ whole genome shotgun (WGS) entry which is preliminary data.</text>
</comment>
<dbReference type="AlphaFoldDB" id="A0AAW0AN49"/>
<name>A0AAW0AN49_9AGAR</name>
<reference evidence="1 2" key="1">
    <citation type="journal article" date="2024" name="J Genomics">
        <title>Draft genome sequencing and assembly of Favolaschia claudopus CIRM-BRFM 2984 isolated from oak limbs.</title>
        <authorList>
            <person name="Navarro D."/>
            <person name="Drula E."/>
            <person name="Chaduli D."/>
            <person name="Cazenave R."/>
            <person name="Ahrendt S."/>
            <person name="Wang J."/>
            <person name="Lipzen A."/>
            <person name="Daum C."/>
            <person name="Barry K."/>
            <person name="Grigoriev I.V."/>
            <person name="Favel A."/>
            <person name="Rosso M.N."/>
            <person name="Martin F."/>
        </authorList>
    </citation>
    <scope>NUCLEOTIDE SEQUENCE [LARGE SCALE GENOMIC DNA]</scope>
    <source>
        <strain evidence="1 2">CIRM-BRFM 2984</strain>
    </source>
</reference>
<evidence type="ECO:0000313" key="2">
    <source>
        <dbReference type="Proteomes" id="UP001362999"/>
    </source>
</evidence>
<dbReference type="SUPFAM" id="SSF52047">
    <property type="entry name" value="RNI-like"/>
    <property type="match status" value="1"/>
</dbReference>